<dbReference type="InterPro" id="IPR047552">
    <property type="entry name" value="Rcat_RBR_RNF217"/>
</dbReference>
<dbReference type="InterPro" id="IPR013083">
    <property type="entry name" value="Znf_RING/FYVE/PHD"/>
</dbReference>
<comment type="caution">
    <text evidence="12">The sequence shown here is derived from an EMBL/GenBank/DDBJ whole genome shotgun (WGS) entry which is preliminary data.</text>
</comment>
<dbReference type="Pfam" id="PF01485">
    <property type="entry name" value="IBR"/>
    <property type="match status" value="1"/>
</dbReference>
<evidence type="ECO:0000256" key="10">
    <source>
        <dbReference type="SAM" id="Phobius"/>
    </source>
</evidence>
<keyword evidence="6" id="KW-0863">Zinc-finger</keyword>
<feature type="region of interest" description="Disordered" evidence="9">
    <location>
        <begin position="98"/>
        <end position="168"/>
    </location>
</feature>
<keyword evidence="8" id="KW-0862">Zinc</keyword>
<evidence type="ECO:0000256" key="9">
    <source>
        <dbReference type="SAM" id="MobiDB-lite"/>
    </source>
</evidence>
<feature type="compositionally biased region" description="Polar residues" evidence="9">
    <location>
        <begin position="544"/>
        <end position="558"/>
    </location>
</feature>
<keyword evidence="10" id="KW-1133">Transmembrane helix</keyword>
<dbReference type="PROSITE" id="PS51873">
    <property type="entry name" value="TRIAD"/>
    <property type="match status" value="1"/>
</dbReference>
<feature type="transmembrane region" description="Helical" evidence="10">
    <location>
        <begin position="451"/>
        <end position="479"/>
    </location>
</feature>
<evidence type="ECO:0000256" key="8">
    <source>
        <dbReference type="ARBA" id="ARBA00022833"/>
    </source>
</evidence>
<feature type="domain" description="RING-type" evidence="11">
    <location>
        <begin position="224"/>
        <end position="431"/>
    </location>
</feature>
<dbReference type="Pfam" id="PF22191">
    <property type="entry name" value="IBR_1"/>
    <property type="match status" value="1"/>
</dbReference>
<keyword evidence="10" id="KW-0472">Membrane</keyword>
<comment type="catalytic activity">
    <reaction evidence="1">
        <text>[E2 ubiquitin-conjugating enzyme]-S-ubiquitinyl-L-cysteine + [acceptor protein]-L-lysine = [E2 ubiquitin-conjugating enzyme]-L-cysteine + [acceptor protein]-N(6)-ubiquitinyl-L-lysine.</text>
        <dbReference type="EC" id="2.3.2.31"/>
    </reaction>
</comment>
<dbReference type="Proteomes" id="UP000821866">
    <property type="component" value="Chromosome 3"/>
</dbReference>
<sequence>MAATMPSPSSPPSNVAVHRDRATSAEKRHELSRGGKSIAMELAPRRACSDVGHHRRSSTTAFNGVPRIKNRVRTADLEQLRFILECFFLSFGPECPQLGRNHPNSDPERYASGRQQQPQTAQPHYRRRSSVDTASASSASTCSTIRSSSSSSSSSSSNSTGDHSPTDCDHDALLREVLRLFEAGLDGNGGPVLLRHEHIAELASMSSMPGGEEPEPHFTVGPWGIAECGICLETVPLYRRPCCNFPACTPCLKRYYASRVRQNNIQIECCNVRCHQFVSRDEISARLPADSKDHFHRLLVTANVSTKTCPHCNHVTRRPKPDNQPLKCAACDGSWCYACHAPWHEGLSCRQFRKGDRLLKAWARTTAHGQVNAQRCPKCKIFIQRITGCDHMHCARCKTHFCYRCGDRFRQLKFFGDHYSKLSVFGCKFRYKADKPLQRKMVRGAVFGGKLVAAPIVGVLALCAGVVVVGVGAFAFPVYGGLRLVQRYHNVKKSVNLENDSTPRLVKPKFSIEKRDKPLVFTSKYISVEVSSGYRRHIRDESDGSQLPTTRPTGLRSQQLDGSGGIELIDQEAMLRPAVWRT</sequence>
<organism evidence="12 13">
    <name type="scientific">Rhipicephalus microplus</name>
    <name type="common">Cattle tick</name>
    <name type="synonym">Boophilus microplus</name>
    <dbReference type="NCBI Taxonomy" id="6941"/>
    <lineage>
        <taxon>Eukaryota</taxon>
        <taxon>Metazoa</taxon>
        <taxon>Ecdysozoa</taxon>
        <taxon>Arthropoda</taxon>
        <taxon>Chelicerata</taxon>
        <taxon>Arachnida</taxon>
        <taxon>Acari</taxon>
        <taxon>Parasitiformes</taxon>
        <taxon>Ixodida</taxon>
        <taxon>Ixodoidea</taxon>
        <taxon>Ixodidae</taxon>
        <taxon>Rhipicephalinae</taxon>
        <taxon>Rhipicephalus</taxon>
        <taxon>Boophilus</taxon>
    </lineage>
</organism>
<dbReference type="CDD" id="cd20342">
    <property type="entry name" value="BRcat_RBR_RNF217"/>
    <property type="match status" value="1"/>
</dbReference>
<evidence type="ECO:0000259" key="11">
    <source>
        <dbReference type="PROSITE" id="PS51873"/>
    </source>
</evidence>
<accession>A0A9J6EAX9</accession>
<protein>
    <recommendedName>
        <fullName evidence="2">RBR-type E3 ubiquitin transferase</fullName>
        <ecNumber evidence="2">2.3.2.31</ecNumber>
    </recommendedName>
</protein>
<dbReference type="Gene3D" id="3.30.40.10">
    <property type="entry name" value="Zinc/RING finger domain, C3HC4 (zinc finger)"/>
    <property type="match status" value="1"/>
</dbReference>
<feature type="compositionally biased region" description="Polar residues" evidence="9">
    <location>
        <begin position="113"/>
        <end position="122"/>
    </location>
</feature>
<evidence type="ECO:0000313" key="12">
    <source>
        <dbReference type="EMBL" id="KAH8031460.1"/>
    </source>
</evidence>
<keyword evidence="13" id="KW-1185">Reference proteome</keyword>
<evidence type="ECO:0000256" key="6">
    <source>
        <dbReference type="ARBA" id="ARBA00022771"/>
    </source>
</evidence>
<dbReference type="CDD" id="cd20350">
    <property type="entry name" value="Rcat_RBR_RNF217"/>
    <property type="match status" value="1"/>
</dbReference>
<dbReference type="PANTHER" id="PTHR11685">
    <property type="entry name" value="RBR FAMILY RING FINGER AND IBR DOMAIN-CONTAINING"/>
    <property type="match status" value="1"/>
</dbReference>
<dbReference type="InterPro" id="IPR047551">
    <property type="entry name" value="BRcat_RBR_RNF217"/>
</dbReference>
<evidence type="ECO:0000256" key="4">
    <source>
        <dbReference type="ARBA" id="ARBA00022723"/>
    </source>
</evidence>
<gene>
    <name evidence="12" type="ORF">HPB51_017232</name>
</gene>
<keyword evidence="4" id="KW-0479">Metal-binding</keyword>
<dbReference type="SMART" id="SM00647">
    <property type="entry name" value="IBR"/>
    <property type="match status" value="1"/>
</dbReference>
<evidence type="ECO:0000256" key="1">
    <source>
        <dbReference type="ARBA" id="ARBA00001798"/>
    </source>
</evidence>
<dbReference type="EC" id="2.3.2.31" evidence="2"/>
<keyword evidence="7" id="KW-0833">Ubl conjugation pathway</keyword>
<evidence type="ECO:0000256" key="5">
    <source>
        <dbReference type="ARBA" id="ARBA00022737"/>
    </source>
</evidence>
<name>A0A9J6EAX9_RHIMP</name>
<dbReference type="EMBL" id="JABSTU010000005">
    <property type="protein sequence ID" value="KAH8031460.1"/>
    <property type="molecule type" value="Genomic_DNA"/>
</dbReference>
<dbReference type="InterPro" id="IPR031127">
    <property type="entry name" value="E3_UB_ligase_RBR"/>
</dbReference>
<dbReference type="SUPFAM" id="SSF57850">
    <property type="entry name" value="RING/U-box"/>
    <property type="match status" value="3"/>
</dbReference>
<feature type="region of interest" description="Disordered" evidence="9">
    <location>
        <begin position="539"/>
        <end position="558"/>
    </location>
</feature>
<feature type="compositionally biased region" description="Low complexity" evidence="9">
    <location>
        <begin position="131"/>
        <end position="160"/>
    </location>
</feature>
<keyword evidence="10" id="KW-0812">Transmembrane</keyword>
<reference evidence="12" key="2">
    <citation type="submission" date="2021-09" db="EMBL/GenBank/DDBJ databases">
        <authorList>
            <person name="Jia N."/>
            <person name="Wang J."/>
            <person name="Shi W."/>
            <person name="Du L."/>
            <person name="Sun Y."/>
            <person name="Zhan W."/>
            <person name="Jiang J."/>
            <person name="Wang Q."/>
            <person name="Zhang B."/>
            <person name="Ji P."/>
            <person name="Sakyi L.B."/>
            <person name="Cui X."/>
            <person name="Yuan T."/>
            <person name="Jiang B."/>
            <person name="Yang W."/>
            <person name="Lam T.T.-Y."/>
            <person name="Chang Q."/>
            <person name="Ding S."/>
            <person name="Wang X."/>
            <person name="Zhu J."/>
            <person name="Ruan X."/>
            <person name="Zhao L."/>
            <person name="Wei J."/>
            <person name="Que T."/>
            <person name="Du C."/>
            <person name="Cheng J."/>
            <person name="Dai P."/>
            <person name="Han X."/>
            <person name="Huang E."/>
            <person name="Gao Y."/>
            <person name="Liu J."/>
            <person name="Shao H."/>
            <person name="Ye R."/>
            <person name="Li L."/>
            <person name="Wei W."/>
            <person name="Wang X."/>
            <person name="Wang C."/>
            <person name="Huo Q."/>
            <person name="Li W."/>
            <person name="Guo W."/>
            <person name="Chen H."/>
            <person name="Chen S."/>
            <person name="Zhou L."/>
            <person name="Zhou L."/>
            <person name="Ni X."/>
            <person name="Tian J."/>
            <person name="Zhou Y."/>
            <person name="Sheng Y."/>
            <person name="Liu T."/>
            <person name="Pan Y."/>
            <person name="Xia L."/>
            <person name="Li J."/>
            <person name="Zhao F."/>
            <person name="Cao W."/>
        </authorList>
    </citation>
    <scope>NUCLEOTIDE SEQUENCE</scope>
    <source>
        <strain evidence="12">Rmic-2018</strain>
        <tissue evidence="12">Larvae</tissue>
    </source>
</reference>
<dbReference type="GO" id="GO:0061630">
    <property type="term" value="F:ubiquitin protein ligase activity"/>
    <property type="evidence" value="ECO:0007669"/>
    <property type="project" value="UniProtKB-EC"/>
</dbReference>
<dbReference type="InterPro" id="IPR002867">
    <property type="entry name" value="IBR_dom"/>
</dbReference>
<evidence type="ECO:0000256" key="3">
    <source>
        <dbReference type="ARBA" id="ARBA00022679"/>
    </source>
</evidence>
<keyword evidence="3" id="KW-0808">Transferase</keyword>
<feature type="region of interest" description="Disordered" evidence="9">
    <location>
        <begin position="1"/>
        <end position="36"/>
    </location>
</feature>
<dbReference type="FunFam" id="1.20.120.1750:FF:000008">
    <property type="entry name" value="RBR-type E3 ubiquitin transferase"/>
    <property type="match status" value="1"/>
</dbReference>
<dbReference type="InterPro" id="IPR044066">
    <property type="entry name" value="TRIAD_supradom"/>
</dbReference>
<evidence type="ECO:0000256" key="2">
    <source>
        <dbReference type="ARBA" id="ARBA00012251"/>
    </source>
</evidence>
<feature type="compositionally biased region" description="Basic and acidic residues" evidence="9">
    <location>
        <begin position="17"/>
        <end position="33"/>
    </location>
</feature>
<dbReference type="Gene3D" id="1.20.120.1750">
    <property type="match status" value="1"/>
</dbReference>
<evidence type="ECO:0000313" key="13">
    <source>
        <dbReference type="Proteomes" id="UP000821866"/>
    </source>
</evidence>
<proteinExistence type="predicted"/>
<evidence type="ECO:0000256" key="7">
    <source>
        <dbReference type="ARBA" id="ARBA00022786"/>
    </source>
</evidence>
<reference evidence="12" key="1">
    <citation type="journal article" date="2020" name="Cell">
        <title>Large-Scale Comparative Analyses of Tick Genomes Elucidate Their Genetic Diversity and Vector Capacities.</title>
        <authorList>
            <consortium name="Tick Genome and Microbiome Consortium (TIGMIC)"/>
            <person name="Jia N."/>
            <person name="Wang J."/>
            <person name="Shi W."/>
            <person name="Du L."/>
            <person name="Sun Y."/>
            <person name="Zhan W."/>
            <person name="Jiang J.F."/>
            <person name="Wang Q."/>
            <person name="Zhang B."/>
            <person name="Ji P."/>
            <person name="Bell-Sakyi L."/>
            <person name="Cui X.M."/>
            <person name="Yuan T.T."/>
            <person name="Jiang B.G."/>
            <person name="Yang W.F."/>
            <person name="Lam T.T."/>
            <person name="Chang Q.C."/>
            <person name="Ding S.J."/>
            <person name="Wang X.J."/>
            <person name="Zhu J.G."/>
            <person name="Ruan X.D."/>
            <person name="Zhao L."/>
            <person name="Wei J.T."/>
            <person name="Ye R.Z."/>
            <person name="Que T.C."/>
            <person name="Du C.H."/>
            <person name="Zhou Y.H."/>
            <person name="Cheng J.X."/>
            <person name="Dai P.F."/>
            <person name="Guo W.B."/>
            <person name="Han X.H."/>
            <person name="Huang E.J."/>
            <person name="Li L.F."/>
            <person name="Wei W."/>
            <person name="Gao Y.C."/>
            <person name="Liu J.Z."/>
            <person name="Shao H.Z."/>
            <person name="Wang X."/>
            <person name="Wang C.C."/>
            <person name="Yang T.C."/>
            <person name="Huo Q.B."/>
            <person name="Li W."/>
            <person name="Chen H.Y."/>
            <person name="Chen S.E."/>
            <person name="Zhou L.G."/>
            <person name="Ni X.B."/>
            <person name="Tian J.H."/>
            <person name="Sheng Y."/>
            <person name="Liu T."/>
            <person name="Pan Y.S."/>
            <person name="Xia L.Y."/>
            <person name="Li J."/>
            <person name="Zhao F."/>
            <person name="Cao W.C."/>
        </authorList>
    </citation>
    <scope>NUCLEOTIDE SEQUENCE</scope>
    <source>
        <strain evidence="12">Rmic-2018</strain>
    </source>
</reference>
<dbReference type="AlphaFoldDB" id="A0A9J6EAX9"/>
<dbReference type="GO" id="GO:0016567">
    <property type="term" value="P:protein ubiquitination"/>
    <property type="evidence" value="ECO:0007669"/>
    <property type="project" value="InterPro"/>
</dbReference>
<keyword evidence="5" id="KW-0677">Repeat</keyword>
<dbReference type="GO" id="GO:0008270">
    <property type="term" value="F:zinc ion binding"/>
    <property type="evidence" value="ECO:0007669"/>
    <property type="project" value="UniProtKB-KW"/>
</dbReference>
<dbReference type="VEuPathDB" id="VectorBase:LOC119163740"/>